<dbReference type="AlphaFoldDB" id="A0A0Q3QW03"/>
<dbReference type="PATRIC" id="fig|1637975.4.peg.856"/>
<comment type="caution">
    <text evidence="1">The sequence shown here is derived from an EMBL/GenBank/DDBJ whole genome shotgun (WGS) entry which is preliminary data.</text>
</comment>
<sequence length="155" mass="18025">MKRGISFEIPNKYGNFLGKILKPIEMSKLNWHVENVESYLVVKDQLADELFPQQLNGMAGMGLRDYLENNTYYLIFADLKAFPSGESLRNVETYEEFVNSKCQLVLLIVDSAYVTIYCKEKEDIESLYQNAKSLGFENIQYITDDHDTRTRLSVW</sequence>
<dbReference type="RefSeq" id="WP_053477438.1">
    <property type="nucleotide sequence ID" value="NZ_LJIX01000006.1"/>
</dbReference>
<dbReference type="InterPro" id="IPR020216">
    <property type="entry name" value="Uncharacterised_YncE"/>
</dbReference>
<dbReference type="STRING" id="1637975.AN957_05870"/>
<dbReference type="Pfam" id="PF10903">
    <property type="entry name" value="DUF2691"/>
    <property type="match status" value="1"/>
</dbReference>
<organism evidence="1 2">
    <name type="scientific">Cytobacillus solani</name>
    <dbReference type="NCBI Taxonomy" id="1637975"/>
    <lineage>
        <taxon>Bacteria</taxon>
        <taxon>Bacillati</taxon>
        <taxon>Bacillota</taxon>
        <taxon>Bacilli</taxon>
        <taxon>Bacillales</taxon>
        <taxon>Bacillaceae</taxon>
        <taxon>Cytobacillus</taxon>
    </lineage>
</organism>
<gene>
    <name evidence="1" type="ORF">AN957_05870</name>
</gene>
<proteinExistence type="predicted"/>
<reference evidence="1 2" key="1">
    <citation type="submission" date="2015-09" db="EMBL/GenBank/DDBJ databases">
        <title>Genome sequencing project for genomic taxonomy and phylogenomics of Bacillus-like bacteria.</title>
        <authorList>
            <person name="Liu B."/>
            <person name="Wang J."/>
            <person name="Zhu Y."/>
            <person name="Liu G."/>
            <person name="Chen Q."/>
            <person name="Chen Z."/>
            <person name="Lan J."/>
            <person name="Che J."/>
            <person name="Ge C."/>
            <person name="Shi H."/>
            <person name="Pan Z."/>
            <person name="Liu X."/>
        </authorList>
    </citation>
    <scope>NUCLEOTIDE SEQUENCE [LARGE SCALE GENOMIC DNA]</scope>
    <source>
        <strain evidence="1 2">FJAT-18043</strain>
    </source>
</reference>
<dbReference type="Proteomes" id="UP000050996">
    <property type="component" value="Unassembled WGS sequence"/>
</dbReference>
<evidence type="ECO:0008006" key="3">
    <source>
        <dbReference type="Google" id="ProtNLM"/>
    </source>
</evidence>
<evidence type="ECO:0000313" key="1">
    <source>
        <dbReference type="EMBL" id="KQL21808.1"/>
    </source>
</evidence>
<dbReference type="EMBL" id="LJIX01000006">
    <property type="protein sequence ID" value="KQL21808.1"/>
    <property type="molecule type" value="Genomic_DNA"/>
</dbReference>
<keyword evidence="2" id="KW-1185">Reference proteome</keyword>
<protein>
    <recommendedName>
        <fullName evidence="3">Prophage protein</fullName>
    </recommendedName>
</protein>
<evidence type="ECO:0000313" key="2">
    <source>
        <dbReference type="Proteomes" id="UP000050996"/>
    </source>
</evidence>
<name>A0A0Q3QW03_9BACI</name>
<accession>A0A0Q3QW03</accession>